<accession>A0A8X8XZR8</accession>
<dbReference type="SUPFAM" id="SSF54106">
    <property type="entry name" value="LysM domain"/>
    <property type="match status" value="1"/>
</dbReference>
<evidence type="ECO:0000313" key="4">
    <source>
        <dbReference type="Proteomes" id="UP000298416"/>
    </source>
</evidence>
<evidence type="ECO:0000259" key="2">
    <source>
        <dbReference type="PROSITE" id="PS51782"/>
    </source>
</evidence>
<dbReference type="PANTHER" id="PTHR33734">
    <property type="entry name" value="LYSM DOMAIN-CONTAINING GPI-ANCHORED PROTEIN 2"/>
    <property type="match status" value="1"/>
</dbReference>
<dbReference type="SMART" id="SM00257">
    <property type="entry name" value="LysM"/>
    <property type="match status" value="2"/>
</dbReference>
<dbReference type="EMBL" id="PNBA02000006">
    <property type="protein sequence ID" value="KAG6421582.1"/>
    <property type="molecule type" value="Genomic_DNA"/>
</dbReference>
<dbReference type="CDD" id="cd00118">
    <property type="entry name" value="LysM"/>
    <property type="match status" value="2"/>
</dbReference>
<dbReference type="Proteomes" id="UP000298416">
    <property type="component" value="Unassembled WGS sequence"/>
</dbReference>
<dbReference type="PROSITE" id="PS51782">
    <property type="entry name" value="LYSM"/>
    <property type="match status" value="2"/>
</dbReference>
<dbReference type="Pfam" id="PF01476">
    <property type="entry name" value="LysM"/>
    <property type="match status" value="2"/>
</dbReference>
<keyword evidence="4" id="KW-1185">Reference proteome</keyword>
<evidence type="ECO:0000256" key="1">
    <source>
        <dbReference type="SAM" id="SignalP"/>
    </source>
</evidence>
<sequence length="379" mass="40341">MAKPTPLSIPLLFLITITIAIPSTSAKTFRCTTAGATCQSIVDYLPPNRTTLRAIQSLFSVPHLYSILGANNLPLNTTASTPVPPQQRLRIPFPCLCSNGTGASRGRPVYTVVPDDGLWHIAAQVFSNIVTVAEIQAANGIPNPDKIEVGQNLTIPLPCSCDEVGGAAVVHYGHEVAAESSIEGIAQQYNVSQETLMQLNNLTGPQDLKAQDIIDVPLRDTPLEKTNVSEIDDHLLELFWDFGGMIETCSSMVSNNSLDYPLLVPSNAYVVTANACVKCKCDNNTANSMLQCEPAGMINASCPVIRCDASPNLFLGNTTSSGCNATTCSYAGYNTTIQTMLDSVSTCPAPPGPGSSATTLNGWRLVIFINAVMLCLLFV</sequence>
<dbReference type="Gene3D" id="3.10.350.10">
    <property type="entry name" value="LysM domain"/>
    <property type="match status" value="2"/>
</dbReference>
<protein>
    <recommendedName>
        <fullName evidence="2">LysM domain-containing protein</fullName>
    </recommendedName>
</protein>
<evidence type="ECO:0000313" key="3">
    <source>
        <dbReference type="EMBL" id="KAG6421582.1"/>
    </source>
</evidence>
<keyword evidence="1" id="KW-0732">Signal</keyword>
<feature type="domain" description="LysM" evidence="2">
    <location>
        <begin position="108"/>
        <end position="155"/>
    </location>
</feature>
<comment type="caution">
    <text evidence="3">The sequence shown here is derived from an EMBL/GenBank/DDBJ whole genome shotgun (WGS) entry which is preliminary data.</text>
</comment>
<gene>
    <name evidence="3" type="ORF">SASPL_118139</name>
</gene>
<organism evidence="3">
    <name type="scientific">Salvia splendens</name>
    <name type="common">Scarlet sage</name>
    <dbReference type="NCBI Taxonomy" id="180675"/>
    <lineage>
        <taxon>Eukaryota</taxon>
        <taxon>Viridiplantae</taxon>
        <taxon>Streptophyta</taxon>
        <taxon>Embryophyta</taxon>
        <taxon>Tracheophyta</taxon>
        <taxon>Spermatophyta</taxon>
        <taxon>Magnoliopsida</taxon>
        <taxon>eudicotyledons</taxon>
        <taxon>Gunneridae</taxon>
        <taxon>Pentapetalae</taxon>
        <taxon>asterids</taxon>
        <taxon>lamiids</taxon>
        <taxon>Lamiales</taxon>
        <taxon>Lamiaceae</taxon>
        <taxon>Nepetoideae</taxon>
        <taxon>Mentheae</taxon>
        <taxon>Salviinae</taxon>
        <taxon>Salvia</taxon>
        <taxon>Salvia subgen. Calosphace</taxon>
        <taxon>core Calosphace</taxon>
    </lineage>
</organism>
<dbReference type="AlphaFoldDB" id="A0A8X8XZR8"/>
<feature type="chain" id="PRO_5036482905" description="LysM domain-containing protein" evidence="1">
    <location>
        <begin position="27"/>
        <end position="379"/>
    </location>
</feature>
<name>A0A8X8XZR8_SALSN</name>
<dbReference type="PANTHER" id="PTHR33734:SF11">
    <property type="entry name" value="LYSM DOMAIN-CONTAINING GPI-ANCHORED PROTEIN 2"/>
    <property type="match status" value="1"/>
</dbReference>
<feature type="signal peptide" evidence="1">
    <location>
        <begin position="1"/>
        <end position="26"/>
    </location>
</feature>
<reference evidence="3" key="1">
    <citation type="submission" date="2018-01" db="EMBL/GenBank/DDBJ databases">
        <authorList>
            <person name="Mao J.F."/>
        </authorList>
    </citation>
    <scope>NUCLEOTIDE SEQUENCE</scope>
    <source>
        <strain evidence="3">Huo1</strain>
        <tissue evidence="3">Leaf</tissue>
    </source>
</reference>
<feature type="domain" description="LysM" evidence="2">
    <location>
        <begin position="172"/>
        <end position="216"/>
    </location>
</feature>
<dbReference type="InterPro" id="IPR036779">
    <property type="entry name" value="LysM_dom_sf"/>
</dbReference>
<proteinExistence type="predicted"/>
<reference evidence="3" key="2">
    <citation type="submission" date="2020-08" db="EMBL/GenBank/DDBJ databases">
        <title>Plant Genome Project.</title>
        <authorList>
            <person name="Zhang R.-G."/>
        </authorList>
    </citation>
    <scope>NUCLEOTIDE SEQUENCE</scope>
    <source>
        <strain evidence="3">Huo1</strain>
        <tissue evidence="3">Leaf</tissue>
    </source>
</reference>
<dbReference type="InterPro" id="IPR018392">
    <property type="entry name" value="LysM"/>
</dbReference>